<comment type="caution">
    <text evidence="2">The sequence shown here is derived from an EMBL/GenBank/DDBJ whole genome shotgun (WGS) entry which is preliminary data.</text>
</comment>
<name>A0AAV9HPY8_9PEZI</name>
<dbReference type="AlphaFoldDB" id="A0AAV9HPY8"/>
<dbReference type="Proteomes" id="UP001321749">
    <property type="component" value="Unassembled WGS sequence"/>
</dbReference>
<gene>
    <name evidence="2" type="ORF">QBC42DRAFT_268537</name>
</gene>
<reference evidence="2" key="2">
    <citation type="submission" date="2023-06" db="EMBL/GenBank/DDBJ databases">
        <authorList>
            <consortium name="Lawrence Berkeley National Laboratory"/>
            <person name="Mondo S.J."/>
            <person name="Hensen N."/>
            <person name="Bonometti L."/>
            <person name="Westerberg I."/>
            <person name="Brannstrom I.O."/>
            <person name="Guillou S."/>
            <person name="Cros-Aarteil S."/>
            <person name="Calhoun S."/>
            <person name="Haridas S."/>
            <person name="Kuo A."/>
            <person name="Pangilinan J."/>
            <person name="Riley R."/>
            <person name="Labutti K."/>
            <person name="Andreopoulos B."/>
            <person name="Lipzen A."/>
            <person name="Chen C."/>
            <person name="Yanf M."/>
            <person name="Daum C."/>
            <person name="Ng V."/>
            <person name="Clum A."/>
            <person name="Steindorff A."/>
            <person name="Ohm R."/>
            <person name="Martin F."/>
            <person name="Silar P."/>
            <person name="Natvig D."/>
            <person name="Lalanne C."/>
            <person name="Gautier V."/>
            <person name="Ament-Velasquez S.L."/>
            <person name="Kruys A."/>
            <person name="Hutchinson M.I."/>
            <person name="Powell A.J."/>
            <person name="Barry K."/>
            <person name="Miller A.N."/>
            <person name="Grigoriev I.V."/>
            <person name="Debuchy R."/>
            <person name="Gladieux P."/>
            <person name="Thoren M.H."/>
            <person name="Johannesson H."/>
        </authorList>
    </citation>
    <scope>NUCLEOTIDE SEQUENCE</scope>
    <source>
        <strain evidence="2">PSN324</strain>
    </source>
</reference>
<keyword evidence="3" id="KW-1185">Reference proteome</keyword>
<feature type="chain" id="PRO_5043990052" description="Secreted peptide" evidence="1">
    <location>
        <begin position="26"/>
        <end position="70"/>
    </location>
</feature>
<accession>A0AAV9HPY8</accession>
<evidence type="ECO:0000256" key="1">
    <source>
        <dbReference type="SAM" id="SignalP"/>
    </source>
</evidence>
<evidence type="ECO:0008006" key="4">
    <source>
        <dbReference type="Google" id="ProtNLM"/>
    </source>
</evidence>
<evidence type="ECO:0000313" key="2">
    <source>
        <dbReference type="EMBL" id="KAK4462155.1"/>
    </source>
</evidence>
<proteinExistence type="predicted"/>
<feature type="non-terminal residue" evidence="2">
    <location>
        <position position="70"/>
    </location>
</feature>
<dbReference type="EMBL" id="MU864977">
    <property type="protein sequence ID" value="KAK4462155.1"/>
    <property type="molecule type" value="Genomic_DNA"/>
</dbReference>
<sequence length="70" mass="8314">MMPFLFLSFFFFGFFLFLSPTMSRARSLLRYICPPFALWTAKSMIFFVLLEMSDYFPPPVILSIDHWACL</sequence>
<organism evidence="2 3">
    <name type="scientific">Cladorrhinum samala</name>
    <dbReference type="NCBI Taxonomy" id="585594"/>
    <lineage>
        <taxon>Eukaryota</taxon>
        <taxon>Fungi</taxon>
        <taxon>Dikarya</taxon>
        <taxon>Ascomycota</taxon>
        <taxon>Pezizomycotina</taxon>
        <taxon>Sordariomycetes</taxon>
        <taxon>Sordariomycetidae</taxon>
        <taxon>Sordariales</taxon>
        <taxon>Podosporaceae</taxon>
        <taxon>Cladorrhinum</taxon>
    </lineage>
</organism>
<evidence type="ECO:0000313" key="3">
    <source>
        <dbReference type="Proteomes" id="UP001321749"/>
    </source>
</evidence>
<keyword evidence="1" id="KW-0732">Signal</keyword>
<protein>
    <recommendedName>
        <fullName evidence="4">Secreted peptide</fullName>
    </recommendedName>
</protein>
<feature type="signal peptide" evidence="1">
    <location>
        <begin position="1"/>
        <end position="25"/>
    </location>
</feature>
<reference evidence="2" key="1">
    <citation type="journal article" date="2023" name="Mol. Phylogenet. Evol.">
        <title>Genome-scale phylogeny and comparative genomics of the fungal order Sordariales.</title>
        <authorList>
            <person name="Hensen N."/>
            <person name="Bonometti L."/>
            <person name="Westerberg I."/>
            <person name="Brannstrom I.O."/>
            <person name="Guillou S."/>
            <person name="Cros-Aarteil S."/>
            <person name="Calhoun S."/>
            <person name="Haridas S."/>
            <person name="Kuo A."/>
            <person name="Mondo S."/>
            <person name="Pangilinan J."/>
            <person name="Riley R."/>
            <person name="LaButti K."/>
            <person name="Andreopoulos B."/>
            <person name="Lipzen A."/>
            <person name="Chen C."/>
            <person name="Yan M."/>
            <person name="Daum C."/>
            <person name="Ng V."/>
            <person name="Clum A."/>
            <person name="Steindorff A."/>
            <person name="Ohm R.A."/>
            <person name="Martin F."/>
            <person name="Silar P."/>
            <person name="Natvig D.O."/>
            <person name="Lalanne C."/>
            <person name="Gautier V."/>
            <person name="Ament-Velasquez S.L."/>
            <person name="Kruys A."/>
            <person name="Hutchinson M.I."/>
            <person name="Powell A.J."/>
            <person name="Barry K."/>
            <person name="Miller A.N."/>
            <person name="Grigoriev I.V."/>
            <person name="Debuchy R."/>
            <person name="Gladieux P."/>
            <person name="Hiltunen Thoren M."/>
            <person name="Johannesson H."/>
        </authorList>
    </citation>
    <scope>NUCLEOTIDE SEQUENCE</scope>
    <source>
        <strain evidence="2">PSN324</strain>
    </source>
</reference>